<comment type="caution">
    <text evidence="2">The sequence shown here is derived from an EMBL/GenBank/DDBJ whole genome shotgun (WGS) entry which is preliminary data.</text>
</comment>
<protein>
    <submittedName>
        <fullName evidence="2">Uncharacterized protein</fullName>
    </submittedName>
</protein>
<keyword evidence="1" id="KW-1133">Transmembrane helix</keyword>
<reference evidence="2" key="1">
    <citation type="journal article" date="2019" name="PLoS Negl. Trop. Dis.">
        <title>Revisiting the worldwide diversity of Leptospira species in the environment.</title>
        <authorList>
            <person name="Vincent A.T."/>
            <person name="Schiettekatte O."/>
            <person name="Bourhy P."/>
            <person name="Veyrier F.J."/>
            <person name="Picardeau M."/>
        </authorList>
    </citation>
    <scope>NUCLEOTIDE SEQUENCE [LARGE SCALE GENOMIC DNA]</scope>
    <source>
        <strain evidence="2">SSW15</strain>
    </source>
</reference>
<keyword evidence="1" id="KW-0812">Transmembrane</keyword>
<dbReference type="EMBL" id="RQET01000002">
    <property type="protein sequence ID" value="TGK13149.1"/>
    <property type="molecule type" value="Genomic_DNA"/>
</dbReference>
<evidence type="ECO:0000313" key="3">
    <source>
        <dbReference type="Proteomes" id="UP000298458"/>
    </source>
</evidence>
<proteinExistence type="predicted"/>
<organism evidence="2 3">
    <name type="scientific">Leptospira fletcheri</name>
    <dbReference type="NCBI Taxonomy" id="2484981"/>
    <lineage>
        <taxon>Bacteria</taxon>
        <taxon>Pseudomonadati</taxon>
        <taxon>Spirochaetota</taxon>
        <taxon>Spirochaetia</taxon>
        <taxon>Leptospirales</taxon>
        <taxon>Leptospiraceae</taxon>
        <taxon>Leptospira</taxon>
    </lineage>
</organism>
<dbReference type="OrthoDB" id="338835at2"/>
<dbReference type="Proteomes" id="UP000298458">
    <property type="component" value="Unassembled WGS sequence"/>
</dbReference>
<keyword evidence="1" id="KW-0472">Membrane</keyword>
<sequence>MKRSKIPALFLLVAILEINCLYSAEKRYTLGQPYEPNEESYFSDEDPQFEEGRPVDFLDSLGNIFGVLSKIVIGDKRMSNHRISEETKRFLKEYIRDNNLKDVKVRFNQYSPGGDFMRLWRSKNVHPLLKWTFGLLTWMVELVVPERLFANCGIYTFCGGDHYNPYTNTIHIYSDLPAAAVHEGGHAKDFSLRKYRSWYALSYSLIFILGTFYPEARASDDAIRYFRYRCDLATQLHAYHVLYPAYGTYVGGPVIGLFSVIPGFIIGSRSATETLRKGPARECEILKEMEKGR</sequence>
<dbReference type="AlphaFoldDB" id="A0A4R9GJ44"/>
<keyword evidence="3" id="KW-1185">Reference proteome</keyword>
<dbReference type="RefSeq" id="WP_135766659.1">
    <property type="nucleotide sequence ID" value="NZ_RQET01000002.1"/>
</dbReference>
<evidence type="ECO:0000256" key="1">
    <source>
        <dbReference type="SAM" id="Phobius"/>
    </source>
</evidence>
<accession>A0A4R9GJ44</accession>
<gene>
    <name evidence="2" type="ORF">EHO60_02820</name>
</gene>
<name>A0A4R9GJ44_9LEPT</name>
<feature type="transmembrane region" description="Helical" evidence="1">
    <location>
        <begin position="246"/>
        <end position="267"/>
    </location>
</feature>
<evidence type="ECO:0000313" key="2">
    <source>
        <dbReference type="EMBL" id="TGK13149.1"/>
    </source>
</evidence>
<feature type="transmembrane region" description="Helical" evidence="1">
    <location>
        <begin position="198"/>
        <end position="216"/>
    </location>
</feature>